<dbReference type="Gene3D" id="1.10.510.10">
    <property type="entry name" value="Transferase(Phosphotransferase) domain 1"/>
    <property type="match status" value="1"/>
</dbReference>
<dbReference type="InterPro" id="IPR008271">
    <property type="entry name" value="Ser/Thr_kinase_AS"/>
</dbReference>
<evidence type="ECO:0000256" key="1">
    <source>
        <dbReference type="ARBA" id="ARBA00008874"/>
    </source>
</evidence>
<dbReference type="Pfam" id="PF00069">
    <property type="entry name" value="Pkinase"/>
    <property type="match status" value="1"/>
</dbReference>
<dbReference type="InterPro" id="IPR051931">
    <property type="entry name" value="PAK3-like"/>
</dbReference>
<dbReference type="AlphaFoldDB" id="A0A6B2L233"/>
<evidence type="ECO:0000259" key="5">
    <source>
        <dbReference type="PROSITE" id="PS50011"/>
    </source>
</evidence>
<dbReference type="PANTHER" id="PTHR45832:SF22">
    <property type="entry name" value="SERINE_THREONINE-PROTEIN KINASE SAMKA-RELATED"/>
    <property type="match status" value="1"/>
</dbReference>
<feature type="domain" description="Protein kinase" evidence="5">
    <location>
        <begin position="238"/>
        <end position="492"/>
    </location>
</feature>
<evidence type="ECO:0000256" key="4">
    <source>
        <dbReference type="SAM" id="MobiDB-lite"/>
    </source>
</evidence>
<feature type="compositionally biased region" description="Basic and acidic residues" evidence="4">
    <location>
        <begin position="61"/>
        <end position="75"/>
    </location>
</feature>
<reference evidence="6" key="1">
    <citation type="journal article" date="2020" name="J. Eukaryot. Microbiol.">
        <title>De novo Sequencing, Assembly and Annotation of the Transcriptome for the Free-Living Testate Amoeba Arcella intermedia.</title>
        <authorList>
            <person name="Ribeiro G.M."/>
            <person name="Porfirio-Sousa A.L."/>
            <person name="Maurer-Alcala X.X."/>
            <person name="Katz L.A."/>
            <person name="Lahr D.J.G."/>
        </authorList>
    </citation>
    <scope>NUCLEOTIDE SEQUENCE</scope>
</reference>
<dbReference type="GO" id="GO:0004672">
    <property type="term" value="F:protein kinase activity"/>
    <property type="evidence" value="ECO:0007669"/>
    <property type="project" value="InterPro"/>
</dbReference>
<evidence type="ECO:0000313" key="6">
    <source>
        <dbReference type="EMBL" id="NDV30928.1"/>
    </source>
</evidence>
<proteinExistence type="inferred from homology"/>
<dbReference type="SMART" id="SM00220">
    <property type="entry name" value="S_TKc"/>
    <property type="match status" value="1"/>
</dbReference>
<keyword evidence="3" id="KW-0067">ATP-binding</keyword>
<dbReference type="EMBL" id="GIBP01001959">
    <property type="protein sequence ID" value="NDV30928.1"/>
    <property type="molecule type" value="Transcribed_RNA"/>
</dbReference>
<feature type="compositionally biased region" description="Basic and acidic residues" evidence="4">
    <location>
        <begin position="109"/>
        <end position="119"/>
    </location>
</feature>
<evidence type="ECO:0000256" key="2">
    <source>
        <dbReference type="ARBA" id="ARBA00022741"/>
    </source>
</evidence>
<dbReference type="PROSITE" id="PS00108">
    <property type="entry name" value="PROTEIN_KINASE_ST"/>
    <property type="match status" value="1"/>
</dbReference>
<dbReference type="PANTHER" id="PTHR45832">
    <property type="entry name" value="SERINE/THREONINE-PROTEIN KINASE SAMKA-RELATED-RELATED"/>
    <property type="match status" value="1"/>
</dbReference>
<dbReference type="CDD" id="cd05122">
    <property type="entry name" value="PKc_STE"/>
    <property type="match status" value="1"/>
</dbReference>
<feature type="compositionally biased region" description="Basic and acidic residues" evidence="4">
    <location>
        <begin position="19"/>
        <end position="28"/>
    </location>
</feature>
<feature type="compositionally biased region" description="Basic residues" evidence="4">
    <location>
        <begin position="80"/>
        <end position="95"/>
    </location>
</feature>
<dbReference type="GO" id="GO:0005524">
    <property type="term" value="F:ATP binding"/>
    <property type="evidence" value="ECO:0007669"/>
    <property type="project" value="UniProtKB-KW"/>
</dbReference>
<dbReference type="SUPFAM" id="SSF56112">
    <property type="entry name" value="Protein kinase-like (PK-like)"/>
    <property type="match status" value="1"/>
</dbReference>
<keyword evidence="2" id="KW-0547">Nucleotide-binding</keyword>
<comment type="similarity">
    <text evidence="1">Belongs to the protein kinase superfamily. STE Ser/Thr protein kinase family. STE20 subfamily.</text>
</comment>
<evidence type="ECO:0000256" key="3">
    <source>
        <dbReference type="ARBA" id="ARBA00022840"/>
    </source>
</evidence>
<protein>
    <recommendedName>
        <fullName evidence="5">Protein kinase domain-containing protein</fullName>
    </recommendedName>
</protein>
<name>A0A6B2L233_9EUKA</name>
<sequence length="516" mass="59148">MREPLSPDQRSYSTPVITELKRGKKENVTHSPQEFPLPQNNSQKEDLSSPKESGEISINSERGESGVGKDSERDQNVIIVRKRNPHHHRHKNRQRAIKDRTPFTASVPAKEEKKTEQPKRNCRRANTVMNQPREKRKRKKKDVMKEPVLEPQELFKLTFADLPEDIQKKCKLVNLEQDLMNAHIKELFTISKFLFKSSFPETAKPSVSARKKGYVNDEMLSQGKSEIKKPLKPPQKTYKKPENWGTGGFGSVMTAKDMSVKKGRRVAIKVLPHTTEREMQTNYSEVFFLSRLKHPNIVDYYETLLVEEKNTPPSLWIVMQFIEGGTLSDASTSTRFSDKHVAYTAREMLKGISYLHQNLFVHRDLKSSNIMLSINGEVKIIDFGLCTYLPGEPVKKLLGSPFWIPPEMIKGKPHSFPVDIWSFGVCVLEMFLGSPPHNISPIKCMFNVCTKGLTDLIPPQTSPPAREFLEHCLAMDPTKRPTADQLLTHPWLTQPQLEQGYSDILKRIWHFSLKSL</sequence>
<dbReference type="InterPro" id="IPR011009">
    <property type="entry name" value="Kinase-like_dom_sf"/>
</dbReference>
<dbReference type="PROSITE" id="PS50011">
    <property type="entry name" value="PROTEIN_KINASE_DOM"/>
    <property type="match status" value="1"/>
</dbReference>
<feature type="compositionally biased region" description="Basic and acidic residues" evidence="4">
    <location>
        <begin position="43"/>
        <end position="54"/>
    </location>
</feature>
<accession>A0A6B2L233</accession>
<feature type="region of interest" description="Disordered" evidence="4">
    <location>
        <begin position="1"/>
        <end position="120"/>
    </location>
</feature>
<organism evidence="6">
    <name type="scientific">Arcella intermedia</name>
    <dbReference type="NCBI Taxonomy" id="1963864"/>
    <lineage>
        <taxon>Eukaryota</taxon>
        <taxon>Amoebozoa</taxon>
        <taxon>Tubulinea</taxon>
        <taxon>Elardia</taxon>
        <taxon>Arcellinida</taxon>
        <taxon>Sphaerothecina</taxon>
        <taxon>Arcellidae</taxon>
        <taxon>Arcella</taxon>
    </lineage>
</organism>
<dbReference type="InterPro" id="IPR000719">
    <property type="entry name" value="Prot_kinase_dom"/>
</dbReference>